<keyword evidence="1" id="KW-1133">Transmembrane helix</keyword>
<keyword evidence="1" id="KW-0812">Transmembrane</keyword>
<proteinExistence type="predicted"/>
<gene>
    <name evidence="2" type="ORF">GCM10023353_12180</name>
</gene>
<evidence type="ECO:0000313" key="2">
    <source>
        <dbReference type="EMBL" id="GAA4809685.1"/>
    </source>
</evidence>
<accession>A0ABP9CK02</accession>
<dbReference type="EMBL" id="BAABKQ010000001">
    <property type="protein sequence ID" value="GAA4809685.1"/>
    <property type="molecule type" value="Genomic_DNA"/>
</dbReference>
<keyword evidence="3" id="KW-1185">Reference proteome</keyword>
<name>A0ABP9CK02_9ACTN</name>
<evidence type="ECO:0000313" key="3">
    <source>
        <dbReference type="Proteomes" id="UP001500839"/>
    </source>
</evidence>
<feature type="transmembrane region" description="Helical" evidence="1">
    <location>
        <begin position="12"/>
        <end position="33"/>
    </location>
</feature>
<sequence length="146" mass="16696">MTVGSVPASVDPVLWAIIAVAGVVVTPITIALIRLYRDTREVKDQVSNAHSTNLREEQDARHEEILDRMSSQDRVLGELERRTARIGGEVREDRETFARLRAEDRSEFQRVRDADWSEFLRLRAETHTAIRRADASIAKHHPEDTL</sequence>
<evidence type="ECO:0008006" key="4">
    <source>
        <dbReference type="Google" id="ProtNLM"/>
    </source>
</evidence>
<protein>
    <recommendedName>
        <fullName evidence="4">Minor tail protein</fullName>
    </recommendedName>
</protein>
<evidence type="ECO:0000256" key="1">
    <source>
        <dbReference type="SAM" id="Phobius"/>
    </source>
</evidence>
<comment type="caution">
    <text evidence="2">The sequence shown here is derived from an EMBL/GenBank/DDBJ whole genome shotgun (WGS) entry which is preliminary data.</text>
</comment>
<keyword evidence="1" id="KW-0472">Membrane</keyword>
<dbReference type="Proteomes" id="UP001500839">
    <property type="component" value="Unassembled WGS sequence"/>
</dbReference>
<reference evidence="3" key="1">
    <citation type="journal article" date="2019" name="Int. J. Syst. Evol. Microbiol.">
        <title>The Global Catalogue of Microorganisms (GCM) 10K type strain sequencing project: providing services to taxonomists for standard genome sequencing and annotation.</title>
        <authorList>
            <consortium name="The Broad Institute Genomics Platform"/>
            <consortium name="The Broad Institute Genome Sequencing Center for Infectious Disease"/>
            <person name="Wu L."/>
            <person name="Ma J."/>
        </authorList>
    </citation>
    <scope>NUCLEOTIDE SEQUENCE [LARGE SCALE GENOMIC DNA]</scope>
    <source>
        <strain evidence="3">JCM 18542</strain>
    </source>
</reference>
<organism evidence="2 3">
    <name type="scientific">Tomitella cavernea</name>
    <dbReference type="NCBI Taxonomy" id="1387982"/>
    <lineage>
        <taxon>Bacteria</taxon>
        <taxon>Bacillati</taxon>
        <taxon>Actinomycetota</taxon>
        <taxon>Actinomycetes</taxon>
        <taxon>Mycobacteriales</taxon>
        <taxon>Tomitella</taxon>
    </lineage>
</organism>